<dbReference type="PANTHER" id="PTHR14942">
    <property type="entry name" value="U11/U12 SMALL NUCLEAR RIBONUCLEOPROTEIN 25 KDA PROTEIN"/>
    <property type="match status" value="1"/>
</dbReference>
<reference evidence="2 3" key="1">
    <citation type="submission" date="2025-05" db="UniProtKB">
        <authorList>
            <consortium name="RefSeq"/>
        </authorList>
    </citation>
    <scope>IDENTIFICATION</scope>
    <source>
        <tissue evidence="3 4">Seedling</tissue>
    </source>
</reference>
<keyword evidence="3 4" id="KW-0687">Ribonucleoprotein</keyword>
<keyword evidence="2" id="KW-1185">Reference proteome</keyword>
<dbReference type="SUPFAM" id="SSF54236">
    <property type="entry name" value="Ubiquitin-like"/>
    <property type="match status" value="1"/>
</dbReference>
<name>A0A6P6FSP7_ZIZJJ</name>
<dbReference type="Proteomes" id="UP001652623">
    <property type="component" value="Chromosome 1"/>
</dbReference>
<evidence type="ECO:0000313" key="6">
    <source>
        <dbReference type="RefSeq" id="XP_060671606.1"/>
    </source>
</evidence>
<sequence>MNKDLQCHFSYFHSLLRIGTNLPETCLCCAVLSPRLNDSSRRHFVYNRLPQEPLRLSIFKLDGSCFEVNVSRTATVAELKEAVKDVFRQLPNETESNISWSHVWSHFCLSFKGQKLIDDKTYIRFLGIRDDDQLYFVQRLSKAKH</sequence>
<dbReference type="RefSeq" id="XP_060671612.1">
    <property type="nucleotide sequence ID" value="XM_060815629.1"/>
</dbReference>
<dbReference type="InterPro" id="IPR029071">
    <property type="entry name" value="Ubiquitin-like_domsf"/>
</dbReference>
<dbReference type="InterPro" id="IPR040610">
    <property type="entry name" value="SNRNP25_ubiquitin"/>
</dbReference>
<dbReference type="InterPro" id="IPR039690">
    <property type="entry name" value="SNRNP25"/>
</dbReference>
<evidence type="ECO:0000313" key="2">
    <source>
        <dbReference type="Proteomes" id="UP001652623"/>
    </source>
</evidence>
<dbReference type="PANTHER" id="PTHR14942:SF9">
    <property type="entry name" value="OS02G0188500 PROTEIN"/>
    <property type="match status" value="1"/>
</dbReference>
<evidence type="ECO:0000259" key="1">
    <source>
        <dbReference type="Pfam" id="PF18036"/>
    </source>
</evidence>
<proteinExistence type="predicted"/>
<dbReference type="GO" id="GO:0000398">
    <property type="term" value="P:mRNA splicing, via spliceosome"/>
    <property type="evidence" value="ECO:0007669"/>
    <property type="project" value="InterPro"/>
</dbReference>
<evidence type="ECO:0000313" key="3">
    <source>
        <dbReference type="RefSeq" id="XP_048326542.1"/>
    </source>
</evidence>
<dbReference type="Gene3D" id="3.10.20.90">
    <property type="entry name" value="Phosphatidylinositol 3-kinase Catalytic Subunit, Chain A, domain 1"/>
    <property type="match status" value="1"/>
</dbReference>
<dbReference type="AlphaFoldDB" id="A0A6P6FSP7"/>
<evidence type="ECO:0000313" key="8">
    <source>
        <dbReference type="RefSeq" id="XP_060671612.1"/>
    </source>
</evidence>
<feature type="domain" description="SNRNP25 ubiquitin-like" evidence="1">
    <location>
        <begin position="54"/>
        <end position="140"/>
    </location>
</feature>
<dbReference type="RefSeq" id="XP_060671606.1">
    <property type="nucleotide sequence ID" value="XM_060815623.1"/>
</dbReference>
<dbReference type="RefSeq" id="XP_060671609.1">
    <property type="nucleotide sequence ID" value="XM_060815626.1"/>
</dbReference>
<dbReference type="RefSeq" id="XP_048326542.1">
    <property type="nucleotide sequence ID" value="XM_048470585.2"/>
</dbReference>
<dbReference type="Pfam" id="PF18036">
    <property type="entry name" value="Ubiquitin_4"/>
    <property type="match status" value="1"/>
</dbReference>
<dbReference type="CDD" id="cd17058">
    <property type="entry name" value="Ubl_SNRNP25"/>
    <property type="match status" value="1"/>
</dbReference>
<dbReference type="RefSeq" id="XP_060671599.1">
    <property type="nucleotide sequence ID" value="XM_060815616.1"/>
</dbReference>
<organism evidence="2 5">
    <name type="scientific">Ziziphus jujuba</name>
    <name type="common">Chinese jujube</name>
    <name type="synonym">Ziziphus sativa</name>
    <dbReference type="NCBI Taxonomy" id="326968"/>
    <lineage>
        <taxon>Eukaryota</taxon>
        <taxon>Viridiplantae</taxon>
        <taxon>Streptophyta</taxon>
        <taxon>Embryophyta</taxon>
        <taxon>Tracheophyta</taxon>
        <taxon>Spermatophyta</taxon>
        <taxon>Magnoliopsida</taxon>
        <taxon>eudicotyledons</taxon>
        <taxon>Gunneridae</taxon>
        <taxon>Pentapetalae</taxon>
        <taxon>rosids</taxon>
        <taxon>fabids</taxon>
        <taxon>Rosales</taxon>
        <taxon>Rhamnaceae</taxon>
        <taxon>Paliureae</taxon>
        <taxon>Ziziphus</taxon>
    </lineage>
</organism>
<dbReference type="GeneID" id="107428221"/>
<evidence type="ECO:0000313" key="5">
    <source>
        <dbReference type="RefSeq" id="XP_060671599.1"/>
    </source>
</evidence>
<evidence type="ECO:0000313" key="7">
    <source>
        <dbReference type="RefSeq" id="XP_060671609.1"/>
    </source>
</evidence>
<protein>
    <submittedName>
        <fullName evidence="3 4">U11/U12 small nuclear ribonucleoprotein 25 kDa protein isoform X1</fullName>
    </submittedName>
</protein>
<dbReference type="GO" id="GO:1990904">
    <property type="term" value="C:ribonucleoprotein complex"/>
    <property type="evidence" value="ECO:0007669"/>
    <property type="project" value="UniProtKB-KW"/>
</dbReference>
<evidence type="ECO:0000313" key="4">
    <source>
        <dbReference type="RefSeq" id="XP_048326544.1"/>
    </source>
</evidence>
<accession>A0A6P6FSP7</accession>
<gene>
    <name evidence="3 4 5 6 7 8" type="primary">LOC107428221</name>
</gene>
<dbReference type="RefSeq" id="XP_048326544.1">
    <property type="nucleotide sequence ID" value="XM_048470587.2"/>
</dbReference>